<evidence type="ECO:0000313" key="2">
    <source>
        <dbReference type="Proteomes" id="UP000591131"/>
    </source>
</evidence>
<dbReference type="EMBL" id="JAAPAO010002755">
    <property type="protein sequence ID" value="KAF4647238.1"/>
    <property type="molecule type" value="Genomic_DNA"/>
</dbReference>
<accession>A0A7J6KJD6</accession>
<dbReference type="AlphaFoldDB" id="A0A7J6KJD6"/>
<name>A0A7J6KJD6_PERCH</name>
<sequence length="229" mass="25015">MYLIALLGYALGTTTRMQLTRKYHCSPNRKVIGSSSGLVPCGVSDMSGTEGLTLPGMEDGVLTTREDIILVGDGMAKVTALPNRPYKYLLAANSDHYSKYEEIFGGVSKVLSEGVMDFNSDSESKGSSLRHLANLTDYGFTEIDHILLEGVPVRVLIGYASNIKGAEALDNFAKEGLAANFFTLYMDDKVDGKLVKMEARNSYQGNELVEEILVTAYQEIEDDMTINDA</sequence>
<comment type="caution">
    <text evidence="1">The sequence shown here is derived from an EMBL/GenBank/DDBJ whole genome shotgun (WGS) entry which is preliminary data.</text>
</comment>
<feature type="non-terminal residue" evidence="1">
    <location>
        <position position="229"/>
    </location>
</feature>
<dbReference type="OrthoDB" id="10409646at2759"/>
<proteinExistence type="predicted"/>
<dbReference type="Pfam" id="PF20525">
    <property type="entry name" value="DUF6740"/>
    <property type="match status" value="1"/>
</dbReference>
<gene>
    <name evidence="1" type="ORF">FOL47_004871</name>
</gene>
<dbReference type="InterPro" id="IPR046628">
    <property type="entry name" value="DUF6740"/>
</dbReference>
<keyword evidence="2" id="KW-1185">Reference proteome</keyword>
<reference evidence="1 2" key="1">
    <citation type="submission" date="2020-04" db="EMBL/GenBank/DDBJ databases">
        <title>Perkinsus chesapeaki whole genome sequence.</title>
        <authorList>
            <person name="Bogema D.R."/>
        </authorList>
    </citation>
    <scope>NUCLEOTIDE SEQUENCE [LARGE SCALE GENOMIC DNA]</scope>
    <source>
        <strain evidence="1">ATCC PRA-425</strain>
    </source>
</reference>
<dbReference type="Proteomes" id="UP000591131">
    <property type="component" value="Unassembled WGS sequence"/>
</dbReference>
<protein>
    <submittedName>
        <fullName evidence="1">Uncharacterized protein</fullName>
    </submittedName>
</protein>
<organism evidence="1 2">
    <name type="scientific">Perkinsus chesapeaki</name>
    <name type="common">Clam parasite</name>
    <name type="synonym">Perkinsus andrewsi</name>
    <dbReference type="NCBI Taxonomy" id="330153"/>
    <lineage>
        <taxon>Eukaryota</taxon>
        <taxon>Sar</taxon>
        <taxon>Alveolata</taxon>
        <taxon>Perkinsozoa</taxon>
        <taxon>Perkinsea</taxon>
        <taxon>Perkinsida</taxon>
        <taxon>Perkinsidae</taxon>
        <taxon>Perkinsus</taxon>
    </lineage>
</organism>
<evidence type="ECO:0000313" key="1">
    <source>
        <dbReference type="EMBL" id="KAF4647238.1"/>
    </source>
</evidence>